<name>A0A9N9KLX9_9GLOM</name>
<dbReference type="EMBL" id="CAJVQA010080176">
    <property type="protein sequence ID" value="CAG8837014.1"/>
    <property type="molecule type" value="Genomic_DNA"/>
</dbReference>
<proteinExistence type="predicted"/>
<feature type="non-terminal residue" evidence="2">
    <location>
        <position position="102"/>
    </location>
</feature>
<evidence type="ECO:0000313" key="3">
    <source>
        <dbReference type="Proteomes" id="UP000789759"/>
    </source>
</evidence>
<feature type="chain" id="PRO_5040175055" evidence="1">
    <location>
        <begin position="19"/>
        <end position="102"/>
    </location>
</feature>
<reference evidence="2" key="1">
    <citation type="submission" date="2021-06" db="EMBL/GenBank/DDBJ databases">
        <authorList>
            <person name="Kallberg Y."/>
            <person name="Tangrot J."/>
            <person name="Rosling A."/>
        </authorList>
    </citation>
    <scope>NUCLEOTIDE SEQUENCE</scope>
    <source>
        <strain evidence="2">FL966</strain>
    </source>
</reference>
<evidence type="ECO:0000256" key="1">
    <source>
        <dbReference type="SAM" id="SignalP"/>
    </source>
</evidence>
<feature type="non-terminal residue" evidence="2">
    <location>
        <position position="1"/>
    </location>
</feature>
<accession>A0A9N9KLX9</accession>
<keyword evidence="3" id="KW-1185">Reference proteome</keyword>
<organism evidence="2 3">
    <name type="scientific">Cetraspora pellucida</name>
    <dbReference type="NCBI Taxonomy" id="1433469"/>
    <lineage>
        <taxon>Eukaryota</taxon>
        <taxon>Fungi</taxon>
        <taxon>Fungi incertae sedis</taxon>
        <taxon>Mucoromycota</taxon>
        <taxon>Glomeromycotina</taxon>
        <taxon>Glomeromycetes</taxon>
        <taxon>Diversisporales</taxon>
        <taxon>Gigasporaceae</taxon>
        <taxon>Cetraspora</taxon>
    </lineage>
</organism>
<protein>
    <submittedName>
        <fullName evidence="2">438_t:CDS:1</fullName>
    </submittedName>
</protein>
<feature type="signal peptide" evidence="1">
    <location>
        <begin position="1"/>
        <end position="18"/>
    </location>
</feature>
<dbReference type="Proteomes" id="UP000789759">
    <property type="component" value="Unassembled WGS sequence"/>
</dbReference>
<comment type="caution">
    <text evidence="2">The sequence shown here is derived from an EMBL/GenBank/DDBJ whole genome shotgun (WGS) entry which is preliminary data.</text>
</comment>
<keyword evidence="1" id="KW-0732">Signal</keyword>
<sequence length="102" mass="11501">QPPLLSTMPILLTKLLLSDNLLLAITVDVPDILLSSAMHEDKINNFKDPDNQNKLFKVLIKTTLVMIIEINLTLEVEIITEIEVSHKTETTIDLTEPLLKNI</sequence>
<gene>
    <name evidence="2" type="ORF">CPELLU_LOCUS21485</name>
</gene>
<evidence type="ECO:0000313" key="2">
    <source>
        <dbReference type="EMBL" id="CAG8837014.1"/>
    </source>
</evidence>
<dbReference type="AlphaFoldDB" id="A0A9N9KLX9"/>